<organism evidence="1">
    <name type="scientific">marine metagenome</name>
    <dbReference type="NCBI Taxonomy" id="408172"/>
    <lineage>
        <taxon>unclassified sequences</taxon>
        <taxon>metagenomes</taxon>
        <taxon>ecological metagenomes</taxon>
    </lineage>
</organism>
<reference evidence="1" key="1">
    <citation type="submission" date="2018-05" db="EMBL/GenBank/DDBJ databases">
        <authorList>
            <person name="Lanie J.A."/>
            <person name="Ng W.-L."/>
            <person name="Kazmierczak K.M."/>
            <person name="Andrzejewski T.M."/>
            <person name="Davidsen T.M."/>
            <person name="Wayne K.J."/>
            <person name="Tettelin H."/>
            <person name="Glass J.I."/>
            <person name="Rusch D."/>
            <person name="Podicherti R."/>
            <person name="Tsui H.-C.T."/>
            <person name="Winkler M.E."/>
        </authorList>
    </citation>
    <scope>NUCLEOTIDE SEQUENCE</scope>
</reference>
<dbReference type="InterPro" id="IPR036770">
    <property type="entry name" value="Ankyrin_rpt-contain_sf"/>
</dbReference>
<gene>
    <name evidence="1" type="ORF">METZ01_LOCUS123978</name>
</gene>
<dbReference type="InterPro" id="IPR002110">
    <property type="entry name" value="Ankyrin_rpt"/>
</dbReference>
<dbReference type="SUPFAM" id="SSF48403">
    <property type="entry name" value="Ankyrin repeat"/>
    <property type="match status" value="1"/>
</dbReference>
<accession>A0A381Y289</accession>
<dbReference type="PRINTS" id="PR01415">
    <property type="entry name" value="ANKYRIN"/>
</dbReference>
<dbReference type="SMART" id="SM00248">
    <property type="entry name" value="ANK"/>
    <property type="match status" value="8"/>
</dbReference>
<sequence>MAVALISPQSAAWFPCAALVCGLSVVAQLVDAQDLRLVDAAESQNGEAVASLLAAGTNPNVPHADGATALHWAAHWNDEAMATRLLEAGADVNVANELGITPLALAALNASAPLGQALLEAGANPNAARPSGETVLMTAARTGSADLVQALLKAGAEIEPDSHFRRQTPLMWAASEGHADVVSRLLEAGAAVEGRSVHGTTPLLLAARSGDVDTARVLVEAGADVNATEPVLPFDARIDQEEAQTSGRSPLLVAAASRVVTSGWEYQLEVKPSTHEDLALYLLDQGADPDLPDSIGRTALHAAVEANKARLVKSMLDDGADPNARLLKAPYPLKGDFVDYRRFVGATPLWLAA</sequence>
<dbReference type="GO" id="GO:0005634">
    <property type="term" value="C:nucleus"/>
    <property type="evidence" value="ECO:0007669"/>
    <property type="project" value="TreeGrafter"/>
</dbReference>
<name>A0A381Y289_9ZZZZ</name>
<dbReference type="EMBL" id="UINC01017226">
    <property type="protein sequence ID" value="SVA71124.1"/>
    <property type="molecule type" value="Genomic_DNA"/>
</dbReference>
<dbReference type="GO" id="GO:0042981">
    <property type="term" value="P:regulation of apoptotic process"/>
    <property type="evidence" value="ECO:0007669"/>
    <property type="project" value="TreeGrafter"/>
</dbReference>
<dbReference type="AlphaFoldDB" id="A0A381Y289"/>
<dbReference type="PROSITE" id="PS50297">
    <property type="entry name" value="ANK_REP_REGION"/>
    <property type="match status" value="6"/>
</dbReference>
<feature type="non-terminal residue" evidence="1">
    <location>
        <position position="353"/>
    </location>
</feature>
<proteinExistence type="predicted"/>
<dbReference type="PANTHER" id="PTHR24183:SF1">
    <property type="entry name" value="FIBRONECTIN TYPE 3 AND ANKYRIN REPEAT DOMAINS PROTEIN 1"/>
    <property type="match status" value="1"/>
</dbReference>
<dbReference type="Gene3D" id="1.25.40.20">
    <property type="entry name" value="Ankyrin repeat-containing domain"/>
    <property type="match status" value="3"/>
</dbReference>
<evidence type="ECO:0000313" key="1">
    <source>
        <dbReference type="EMBL" id="SVA71124.1"/>
    </source>
</evidence>
<dbReference type="Pfam" id="PF12796">
    <property type="entry name" value="Ank_2"/>
    <property type="match status" value="3"/>
</dbReference>
<dbReference type="PANTHER" id="PTHR24183">
    <property type="entry name" value="FIBRONECTIN TYPE 3 AND ANKYRIN REPEAT DOMAINS PROTEIN 1"/>
    <property type="match status" value="1"/>
</dbReference>
<dbReference type="PROSITE" id="PS50088">
    <property type="entry name" value="ANK_REPEAT"/>
    <property type="match status" value="6"/>
</dbReference>
<protein>
    <submittedName>
        <fullName evidence="1">Uncharacterized protein</fullName>
    </submittedName>
</protein>